<accession>A0A344LIX3</accession>
<evidence type="ECO:0000313" key="1">
    <source>
        <dbReference type="EMBL" id="AXB47997.1"/>
    </source>
</evidence>
<dbReference type="EMBL" id="CP015163">
    <property type="protein sequence ID" value="AXB47997.1"/>
    <property type="molecule type" value="Genomic_DNA"/>
</dbReference>
<dbReference type="InterPro" id="IPR016084">
    <property type="entry name" value="Haem_Oase-like_multi-hlx"/>
</dbReference>
<proteinExistence type="predicted"/>
<dbReference type="Pfam" id="PF11251">
    <property type="entry name" value="DUF3050"/>
    <property type="match status" value="1"/>
</dbReference>
<name>A0A344LIX3_9PSEU</name>
<protein>
    <submittedName>
        <fullName evidence="1">Heme oxygenase</fullName>
    </submittedName>
</protein>
<dbReference type="AlphaFoldDB" id="A0A344LIX3"/>
<dbReference type="Gene3D" id="1.20.910.10">
    <property type="entry name" value="Heme oxygenase-like"/>
    <property type="match status" value="1"/>
</dbReference>
<dbReference type="InterPro" id="IPR024423">
    <property type="entry name" value="DUF3050"/>
</dbReference>
<dbReference type="RefSeq" id="WP_236808611.1">
    <property type="nucleotide sequence ID" value="NZ_CP015163.1"/>
</dbReference>
<sequence length="266" mass="29404">MSGYQWKSAGREIERLRVSISGIRAEVTGHRLYGLLRRRADVATFMTHHVFAVWESMSLLKALQGRLTCVRVPWVPRDQPIGGRLVNELVLVEESDALECGFTSHFELYRQAMAAAGADTAPIDEFLGLLRSGIPVPRALVTADAPEPAAEFVRASWSLVSEGTVHQQAAAFAFGRAELGPAMFAQVAAEDRLALFRLYLDRHVVADQRRHTPMAMRVLAGLCGDDESKWRECAEAAREVLRARVRLWDGVCAALDRRLTSVPAPG</sequence>
<gene>
    <name evidence="1" type="ORF">A4R43_40750</name>
</gene>
<evidence type="ECO:0000313" key="2">
    <source>
        <dbReference type="Proteomes" id="UP000250434"/>
    </source>
</evidence>
<dbReference type="KEGG" id="aab:A4R43_40750"/>
<organism evidence="1 2">
    <name type="scientific">Amycolatopsis albispora</name>
    <dbReference type="NCBI Taxonomy" id="1804986"/>
    <lineage>
        <taxon>Bacteria</taxon>
        <taxon>Bacillati</taxon>
        <taxon>Actinomycetota</taxon>
        <taxon>Actinomycetes</taxon>
        <taxon>Pseudonocardiales</taxon>
        <taxon>Pseudonocardiaceae</taxon>
        <taxon>Amycolatopsis</taxon>
    </lineage>
</organism>
<reference evidence="1 2" key="1">
    <citation type="submission" date="2016-04" db="EMBL/GenBank/DDBJ databases">
        <title>Complete genome sequence and analysis of deep-sea sediment isolate, Amycolatopsis sp. WP1.</title>
        <authorList>
            <person name="Wang H."/>
            <person name="Chen S."/>
            <person name="Wu Q."/>
        </authorList>
    </citation>
    <scope>NUCLEOTIDE SEQUENCE [LARGE SCALE GENOMIC DNA]</scope>
    <source>
        <strain evidence="1 2">WP1</strain>
    </source>
</reference>
<keyword evidence="2" id="KW-1185">Reference proteome</keyword>
<dbReference type="Proteomes" id="UP000250434">
    <property type="component" value="Chromosome"/>
</dbReference>